<keyword evidence="1" id="KW-0863">Zinc-finger</keyword>
<feature type="compositionally biased region" description="Basic and acidic residues" evidence="2">
    <location>
        <begin position="134"/>
        <end position="145"/>
    </location>
</feature>
<organism evidence="4 5">
    <name type="scientific">Seminavis robusta</name>
    <dbReference type="NCBI Taxonomy" id="568900"/>
    <lineage>
        <taxon>Eukaryota</taxon>
        <taxon>Sar</taxon>
        <taxon>Stramenopiles</taxon>
        <taxon>Ochrophyta</taxon>
        <taxon>Bacillariophyta</taxon>
        <taxon>Bacillariophyceae</taxon>
        <taxon>Bacillariophycidae</taxon>
        <taxon>Naviculales</taxon>
        <taxon>Naviculaceae</taxon>
        <taxon>Seminavis</taxon>
    </lineage>
</organism>
<evidence type="ECO:0000256" key="2">
    <source>
        <dbReference type="SAM" id="MobiDB-lite"/>
    </source>
</evidence>
<evidence type="ECO:0000313" key="4">
    <source>
        <dbReference type="EMBL" id="CAB9530818.1"/>
    </source>
</evidence>
<name>A0A9N8I124_9STRA</name>
<protein>
    <recommendedName>
        <fullName evidence="3">C3H1-type domain-containing protein</fullName>
    </recommendedName>
</protein>
<dbReference type="GO" id="GO:0008270">
    <property type="term" value="F:zinc ion binding"/>
    <property type="evidence" value="ECO:0007669"/>
    <property type="project" value="UniProtKB-KW"/>
</dbReference>
<keyword evidence="5" id="KW-1185">Reference proteome</keyword>
<feature type="domain" description="C3H1-type" evidence="3">
    <location>
        <begin position="175"/>
        <end position="204"/>
    </location>
</feature>
<reference evidence="4" key="1">
    <citation type="submission" date="2020-06" db="EMBL/GenBank/DDBJ databases">
        <authorList>
            <consortium name="Plant Systems Biology data submission"/>
        </authorList>
    </citation>
    <scope>NUCLEOTIDE SEQUENCE</scope>
    <source>
        <strain evidence="4">D6</strain>
    </source>
</reference>
<evidence type="ECO:0000259" key="3">
    <source>
        <dbReference type="PROSITE" id="PS50103"/>
    </source>
</evidence>
<comment type="caution">
    <text evidence="4">The sequence shown here is derived from an EMBL/GenBank/DDBJ whole genome shotgun (WGS) entry which is preliminary data.</text>
</comment>
<gene>
    <name evidence="4" type="ORF">SEMRO_3060_G342990.1</name>
</gene>
<feature type="compositionally biased region" description="Low complexity" evidence="2">
    <location>
        <begin position="111"/>
        <end position="121"/>
    </location>
</feature>
<evidence type="ECO:0000313" key="5">
    <source>
        <dbReference type="Proteomes" id="UP001153069"/>
    </source>
</evidence>
<evidence type="ECO:0000256" key="1">
    <source>
        <dbReference type="PROSITE-ProRule" id="PRU00723"/>
    </source>
</evidence>
<keyword evidence="1" id="KW-0862">Zinc</keyword>
<dbReference type="Proteomes" id="UP001153069">
    <property type="component" value="Unassembled WGS sequence"/>
</dbReference>
<sequence length="238" mass="25544">MAEYVNLLMDTAGKDLWDVYRRHPALAVHPWQELQSILFGFLKPATNATLYTSVIAGTGVQYSAFRGAIATADSHIHDLRAILNGSGLGKFEGMPTCAGWFAVALPSRGVSRGPSGPSGSPTGNTEQGPGKRPRVADPGDNDRKKNLGMLKFDTAIAGTNRLPMVTARAKKRGGRTPERLCMKFLTQGYFCPNGNDCKMPHVVNIDTLTGDNKSKLVEFVKNQAGLSWAEGKAPAGEV</sequence>
<accession>A0A9N8I124</accession>
<dbReference type="EMBL" id="CAICTM010003058">
    <property type="protein sequence ID" value="CAB9530818.1"/>
    <property type="molecule type" value="Genomic_DNA"/>
</dbReference>
<dbReference type="PROSITE" id="PS50103">
    <property type="entry name" value="ZF_C3H1"/>
    <property type="match status" value="1"/>
</dbReference>
<dbReference type="AlphaFoldDB" id="A0A9N8I124"/>
<feature type="region of interest" description="Disordered" evidence="2">
    <location>
        <begin position="111"/>
        <end position="147"/>
    </location>
</feature>
<proteinExistence type="predicted"/>
<keyword evidence="1" id="KW-0479">Metal-binding</keyword>
<dbReference type="InterPro" id="IPR000571">
    <property type="entry name" value="Znf_CCCH"/>
</dbReference>
<feature type="zinc finger region" description="C3H1-type" evidence="1">
    <location>
        <begin position="175"/>
        <end position="204"/>
    </location>
</feature>